<evidence type="ECO:0000313" key="5">
    <source>
        <dbReference type="EMBL" id="UUL82485.1"/>
    </source>
</evidence>
<dbReference type="InterPro" id="IPR017853">
    <property type="entry name" value="GH"/>
</dbReference>
<sequence>MTLGRRMVVAGMAGLAGSLAFPRIGEATPVSRGVVARHGRLQVRGNHIVGEHGRPVTLRGMSLFWSQWQGQYYNADAVRWLCSDWKIDVVRAAMAVDSGGYLANPAAELAKVEAVIDAAVANDIYVIIDWHAHQPYPEQAAAFFARIAGKYGALPNLIYEPYNEPLVEHGWADVLKPYHAAVLTAIRRVDQRNLVVAGTRSWSQDVDEAAADPLADPNLAYTLHFYAATHKQALRDKAAAAMAKGAALFVTEYGTTRADGDGVIDATETGVWWDFLEQHHIGYVNWSVADKAELSAALKPGAGPRGKWGEAMLTSSGKLVRKRLRTMA</sequence>
<comment type="similarity">
    <text evidence="3">Belongs to the glycosyl hydrolase 5 (cellulase A) family.</text>
</comment>
<reference evidence="5" key="1">
    <citation type="submission" date="2022-07" db="EMBL/GenBank/DDBJ databases">
        <title>Sphingomonas sp. nov., a novel bacterium isolated from the north slope of the Mount Everest.</title>
        <authorList>
            <person name="Cui X."/>
            <person name="Liu Y."/>
        </authorList>
    </citation>
    <scope>NUCLEOTIDE SEQUENCE</scope>
    <source>
        <strain evidence="5">S5-59</strain>
    </source>
</reference>
<keyword evidence="6" id="KW-1185">Reference proteome</keyword>
<evidence type="ECO:0000259" key="4">
    <source>
        <dbReference type="Pfam" id="PF00150"/>
    </source>
</evidence>
<evidence type="ECO:0000256" key="3">
    <source>
        <dbReference type="RuleBase" id="RU361153"/>
    </source>
</evidence>
<evidence type="ECO:0000256" key="1">
    <source>
        <dbReference type="ARBA" id="ARBA00022801"/>
    </source>
</evidence>
<dbReference type="Gene3D" id="3.20.20.80">
    <property type="entry name" value="Glycosidases"/>
    <property type="match status" value="1"/>
</dbReference>
<protein>
    <submittedName>
        <fullName evidence="5">Glycoside hydrolase family 5 protein</fullName>
    </submittedName>
</protein>
<dbReference type="InterPro" id="IPR001547">
    <property type="entry name" value="Glyco_hydro_5"/>
</dbReference>
<name>A0ABY5L9N8_9SPHN</name>
<proteinExistence type="inferred from homology"/>
<dbReference type="Pfam" id="PF00150">
    <property type="entry name" value="Cellulase"/>
    <property type="match status" value="1"/>
</dbReference>
<gene>
    <name evidence="5" type="ORF">NMP03_15150</name>
</gene>
<evidence type="ECO:0000313" key="6">
    <source>
        <dbReference type="Proteomes" id="UP001058533"/>
    </source>
</evidence>
<dbReference type="PANTHER" id="PTHR34142:SF1">
    <property type="entry name" value="GLYCOSIDE HYDROLASE FAMILY 5 DOMAIN-CONTAINING PROTEIN"/>
    <property type="match status" value="1"/>
</dbReference>
<dbReference type="EMBL" id="CP101740">
    <property type="protein sequence ID" value="UUL82485.1"/>
    <property type="molecule type" value="Genomic_DNA"/>
</dbReference>
<dbReference type="PANTHER" id="PTHR34142">
    <property type="entry name" value="ENDO-BETA-1,4-GLUCANASE A"/>
    <property type="match status" value="1"/>
</dbReference>
<dbReference type="GO" id="GO:0016787">
    <property type="term" value="F:hydrolase activity"/>
    <property type="evidence" value="ECO:0007669"/>
    <property type="project" value="UniProtKB-KW"/>
</dbReference>
<organism evidence="5 6">
    <name type="scientific">Sphingomonas qomolangmaensis</name>
    <dbReference type="NCBI Taxonomy" id="2918765"/>
    <lineage>
        <taxon>Bacteria</taxon>
        <taxon>Pseudomonadati</taxon>
        <taxon>Pseudomonadota</taxon>
        <taxon>Alphaproteobacteria</taxon>
        <taxon>Sphingomonadales</taxon>
        <taxon>Sphingomonadaceae</taxon>
        <taxon>Sphingomonas</taxon>
    </lineage>
</organism>
<evidence type="ECO:0000256" key="2">
    <source>
        <dbReference type="ARBA" id="ARBA00023295"/>
    </source>
</evidence>
<dbReference type="SUPFAM" id="SSF51445">
    <property type="entry name" value="(Trans)glycosidases"/>
    <property type="match status" value="1"/>
</dbReference>
<accession>A0ABY5L9N8</accession>
<dbReference type="Proteomes" id="UP001058533">
    <property type="component" value="Chromosome"/>
</dbReference>
<keyword evidence="1 3" id="KW-0378">Hydrolase</keyword>
<feature type="domain" description="Glycoside hydrolase family 5" evidence="4">
    <location>
        <begin position="50"/>
        <end position="291"/>
    </location>
</feature>
<keyword evidence="2 3" id="KW-0326">Glycosidase</keyword>
<dbReference type="RefSeq" id="WP_256506318.1">
    <property type="nucleotide sequence ID" value="NZ_CP101740.1"/>
</dbReference>